<dbReference type="SUPFAM" id="SSF53474">
    <property type="entry name" value="alpha/beta-Hydrolases"/>
    <property type="match status" value="1"/>
</dbReference>
<reference evidence="1 2" key="1">
    <citation type="journal article" date="2024" name="Chem. Sci.">
        <title>Discovery of megapolipeptins by genome mining of a Burkholderiales bacteria collection.</title>
        <authorList>
            <person name="Paulo B.S."/>
            <person name="Recchia M.J.J."/>
            <person name="Lee S."/>
            <person name="Fergusson C.H."/>
            <person name="Romanowski S.B."/>
            <person name="Hernandez A."/>
            <person name="Krull N."/>
            <person name="Liu D.Y."/>
            <person name="Cavanagh H."/>
            <person name="Bos A."/>
            <person name="Gray C.A."/>
            <person name="Murphy B.T."/>
            <person name="Linington R.G."/>
            <person name="Eustaquio A.S."/>
        </authorList>
    </citation>
    <scope>NUCLEOTIDE SEQUENCE [LARGE SCALE GENOMIC DNA]</scope>
    <source>
        <strain evidence="1 2">RL16-012-BIC-B</strain>
    </source>
</reference>
<dbReference type="InterPro" id="IPR029058">
    <property type="entry name" value="AB_hydrolase_fold"/>
</dbReference>
<keyword evidence="2" id="KW-1185">Reference proteome</keyword>
<evidence type="ECO:0000313" key="1">
    <source>
        <dbReference type="EMBL" id="MFL9884995.1"/>
    </source>
</evidence>
<dbReference type="Proteomes" id="UP001629249">
    <property type="component" value="Unassembled WGS sequence"/>
</dbReference>
<gene>
    <name evidence="1" type="ORF">PQR66_18275</name>
</gene>
<dbReference type="EMBL" id="JAQQFN010000013">
    <property type="protein sequence ID" value="MFL9884995.1"/>
    <property type="molecule type" value="Genomic_DNA"/>
</dbReference>
<dbReference type="RefSeq" id="WP_408330735.1">
    <property type="nucleotide sequence ID" value="NZ_JAQQFH010000016.1"/>
</dbReference>
<evidence type="ECO:0000313" key="2">
    <source>
        <dbReference type="Proteomes" id="UP001629249"/>
    </source>
</evidence>
<accession>A0ABW8ZQB3</accession>
<protein>
    <submittedName>
        <fullName evidence="1">Uncharacterized protein</fullName>
    </submittedName>
</protein>
<dbReference type="Gene3D" id="3.40.50.1820">
    <property type="entry name" value="alpha/beta hydrolase"/>
    <property type="match status" value="1"/>
</dbReference>
<sequence>MNEHGASSFRARSAMTAAQRWTPHGFDDWQRHFPATPFARQTNGLDWTERFVDSWDRADSRLPRETAVMLVAGLYSEWLPRCHRDALLSLRRAGYRAMRLPVRSARGVIAQGEHIAATLRTRLKDGERFVALTHSKGGIDTLAALKHAPDLRARCDGLAFVQPPVGPASIVDDMLGFGATPPLAATRRQDSIGRRLLRTRWVANGTLDISSRRDPRVAPMLAAIPDDLHCVHAVTWSIERSSRFDAYHERLNARRPGCAHDGQFYLEHQVLSGVPQICLPELDHGQPVLGGLGFDAGRFWLALADLLHVTRTHTR</sequence>
<proteinExistence type="predicted"/>
<name>A0ABW8ZQB3_9BURK</name>
<comment type="caution">
    <text evidence="1">The sequence shown here is derived from an EMBL/GenBank/DDBJ whole genome shotgun (WGS) entry which is preliminary data.</text>
</comment>
<organism evidence="1 2">
    <name type="scientific">Paraburkholderia agricolaris</name>
    <dbReference type="NCBI Taxonomy" id="2152888"/>
    <lineage>
        <taxon>Bacteria</taxon>
        <taxon>Pseudomonadati</taxon>
        <taxon>Pseudomonadota</taxon>
        <taxon>Betaproteobacteria</taxon>
        <taxon>Burkholderiales</taxon>
        <taxon>Burkholderiaceae</taxon>
        <taxon>Paraburkholderia</taxon>
    </lineage>
</organism>